<reference evidence="4" key="1">
    <citation type="submission" date="2017-09" db="EMBL/GenBank/DDBJ databases">
        <title>Depth-based differentiation of microbial function through sediment-hosted aquifers and enrichment of novel symbionts in the deep terrestrial subsurface.</title>
        <authorList>
            <person name="Probst A.J."/>
            <person name="Ladd B."/>
            <person name="Jarett J.K."/>
            <person name="Geller-Mcgrath D.E."/>
            <person name="Sieber C.M.K."/>
            <person name="Emerson J.B."/>
            <person name="Anantharaman K."/>
            <person name="Thomas B.C."/>
            <person name="Malmstrom R."/>
            <person name="Stieglmeier M."/>
            <person name="Klingl A."/>
            <person name="Woyke T."/>
            <person name="Ryan C.M."/>
            <person name="Banfield J.F."/>
        </authorList>
    </citation>
    <scope>NUCLEOTIDE SEQUENCE [LARGE SCALE GENOMIC DNA]</scope>
</reference>
<evidence type="ECO:0000256" key="2">
    <source>
        <dbReference type="SAM" id="Coils"/>
    </source>
</evidence>
<name>A0A2H0U746_9BACT</name>
<dbReference type="Gene3D" id="1.10.10.580">
    <property type="entry name" value="Structural maintenance of chromosome 1. Chain E"/>
    <property type="match status" value="1"/>
</dbReference>
<dbReference type="PANTHER" id="PTHR33969:SF2">
    <property type="entry name" value="SEGREGATION AND CONDENSATION PROTEIN A"/>
    <property type="match status" value="1"/>
</dbReference>
<dbReference type="Proteomes" id="UP000231379">
    <property type="component" value="Unassembled WGS sequence"/>
</dbReference>
<dbReference type="Gene3D" id="6.10.250.2410">
    <property type="match status" value="1"/>
</dbReference>
<dbReference type="InterPro" id="IPR003768">
    <property type="entry name" value="ScpA"/>
</dbReference>
<sequence length="251" mass="27588">MSSSSAAGFFIATERYQGPLEALLALIEARKLSITEVTLAEVCDAYIGYIQSLPKLPLGETSQFLVIASTLLLIKSRSLLPDVSLTEEETADIAELERRLRRYAKVRAAAKLLRKAWGMRPLYLPREAPSLAALNRTAVFAPGETTTIEQLHDAALRLISSLPKPEKLAEAVVAPVVALEEVITRIQERLASSLRARWSELTKSAGVHEQIVHFLAVLELVRSGRISASQDGRFTDITIERDELAAPRYGA</sequence>
<accession>A0A2H0U746</accession>
<proteinExistence type="predicted"/>
<gene>
    <name evidence="3" type="ORF">COU20_03780</name>
</gene>
<dbReference type="EMBL" id="PFBM01000021">
    <property type="protein sequence ID" value="PIR82249.1"/>
    <property type="molecule type" value="Genomic_DNA"/>
</dbReference>
<feature type="coiled-coil region" evidence="2">
    <location>
        <begin position="86"/>
        <end position="113"/>
    </location>
</feature>
<keyword evidence="2" id="KW-0175">Coiled coil</keyword>
<comment type="caution">
    <text evidence="3">The sequence shown here is derived from an EMBL/GenBank/DDBJ whole genome shotgun (WGS) entry which is preliminary data.</text>
</comment>
<dbReference type="AlphaFoldDB" id="A0A2H0U746"/>
<dbReference type="InterPro" id="IPR023093">
    <property type="entry name" value="ScpA-like_C"/>
</dbReference>
<dbReference type="PANTHER" id="PTHR33969">
    <property type="entry name" value="SEGREGATION AND CONDENSATION PROTEIN A"/>
    <property type="match status" value="1"/>
</dbReference>
<dbReference type="Pfam" id="PF02616">
    <property type="entry name" value="SMC_ScpA"/>
    <property type="match status" value="1"/>
</dbReference>
<organism evidence="3 4">
    <name type="scientific">Candidatus Kaiserbacteria bacterium CG10_big_fil_rev_8_21_14_0_10_59_10</name>
    <dbReference type="NCBI Taxonomy" id="1974612"/>
    <lineage>
        <taxon>Bacteria</taxon>
        <taxon>Candidatus Kaiseribacteriota</taxon>
    </lineage>
</organism>
<evidence type="ECO:0000313" key="3">
    <source>
        <dbReference type="EMBL" id="PIR82249.1"/>
    </source>
</evidence>
<evidence type="ECO:0000313" key="4">
    <source>
        <dbReference type="Proteomes" id="UP000231379"/>
    </source>
</evidence>
<evidence type="ECO:0000256" key="1">
    <source>
        <dbReference type="ARBA" id="ARBA00044777"/>
    </source>
</evidence>
<protein>
    <recommendedName>
        <fullName evidence="1">Segregation and condensation protein A</fullName>
    </recommendedName>
</protein>